<dbReference type="SMART" id="SM01130">
    <property type="entry name" value="DHDPS"/>
    <property type="match status" value="1"/>
</dbReference>
<keyword evidence="10 12" id="KW-0704">Schiff base</keyword>
<evidence type="ECO:0000256" key="7">
    <source>
        <dbReference type="ARBA" id="ARBA00022915"/>
    </source>
</evidence>
<evidence type="ECO:0000313" key="18">
    <source>
        <dbReference type="EMBL" id="OCB02577.1"/>
    </source>
</evidence>
<evidence type="ECO:0000256" key="6">
    <source>
        <dbReference type="ARBA" id="ARBA00022605"/>
    </source>
</evidence>
<dbReference type="PANTHER" id="PTHR12128:SF66">
    <property type="entry name" value="4-HYDROXY-2-OXOGLUTARATE ALDOLASE, MITOCHONDRIAL"/>
    <property type="match status" value="1"/>
</dbReference>
<evidence type="ECO:0000256" key="1">
    <source>
        <dbReference type="ARBA" id="ARBA00003294"/>
    </source>
</evidence>
<dbReference type="EC" id="4.3.3.7" evidence="4 12"/>
<sequence length="291" mass="31232">MFHGSMVALVTPMRADGVVDDTALRDLVEWHIAEGTHALVAVGTTGESATLEMREHVAVIRTVVEQTKGRIPVIAGTGANATYEAIELTRAAMEVKADAALLVSPYYNKPTQEGLFQHYSAVAEQCHFPMILYNVPGRTAGDILPETVARLAPRADIVGIKEASGKVERVAEILALCGDQMQVYSGDDGAALAALALGARGVISVTANAAPRLMARMCDLALVGDFIGARAVNAQLVGLHRDLFLESNPIPVKWALHEMGRMGPALRLPLTPFSSVHHERLRESLRRAQCV</sequence>
<keyword evidence="8 12" id="KW-0457">Lysine biosynthesis</keyword>
<evidence type="ECO:0000313" key="21">
    <source>
        <dbReference type="Proteomes" id="UP000193925"/>
    </source>
</evidence>
<proteinExistence type="inferred from homology"/>
<dbReference type="GO" id="GO:0009089">
    <property type="term" value="P:lysine biosynthetic process via diaminopimelate"/>
    <property type="evidence" value="ECO:0007669"/>
    <property type="project" value="UniProtKB-UniRule"/>
</dbReference>
<dbReference type="InterPro" id="IPR020625">
    <property type="entry name" value="Schiff_base-form_aldolases_AS"/>
</dbReference>
<evidence type="ECO:0000256" key="11">
    <source>
        <dbReference type="ARBA" id="ARBA00047836"/>
    </source>
</evidence>
<comment type="subcellular location">
    <subcellularLocation>
        <location evidence="12">Cytoplasm</location>
    </subcellularLocation>
</comment>
<reference evidence="18 20" key="3">
    <citation type="submission" date="2016-07" db="EMBL/GenBank/DDBJ databases">
        <title>Draft genome of a psychrotolerant acidophile Acidithiobacillus ferrivorans strain YL15.</title>
        <authorList>
            <person name="Peng T."/>
            <person name="Ma L."/>
            <person name="Nan M."/>
            <person name="An N."/>
            <person name="Wang M."/>
            <person name="Qiu G."/>
            <person name="Zeng W."/>
        </authorList>
    </citation>
    <scope>NUCLEOTIDE SEQUENCE [LARGE SCALE GENOMIC DNA]</scope>
    <source>
        <strain evidence="18 20">YL15</strain>
    </source>
</reference>
<comment type="subunit">
    <text evidence="12">Homotetramer; dimer of dimers.</text>
</comment>
<evidence type="ECO:0000256" key="8">
    <source>
        <dbReference type="ARBA" id="ARBA00023154"/>
    </source>
</evidence>
<gene>
    <name evidence="12 17" type="primary">dapA</name>
    <name evidence="19" type="ORF">AFERRI_20260</name>
    <name evidence="17" type="ORF">AFERRI_600148</name>
    <name evidence="18" type="ORF">BBC27_12175</name>
</gene>
<accession>A0A060UTI8</accession>
<evidence type="ECO:0000313" key="19">
    <source>
        <dbReference type="EMBL" id="SMH65478.1"/>
    </source>
</evidence>
<dbReference type="Pfam" id="PF00701">
    <property type="entry name" value="DHDPS"/>
    <property type="match status" value="1"/>
</dbReference>
<evidence type="ECO:0000256" key="2">
    <source>
        <dbReference type="ARBA" id="ARBA00005120"/>
    </source>
</evidence>
<feature type="binding site" evidence="12 15">
    <location>
        <position position="45"/>
    </location>
    <ligand>
        <name>pyruvate</name>
        <dbReference type="ChEBI" id="CHEBI:15361"/>
    </ligand>
</feature>
<evidence type="ECO:0000256" key="3">
    <source>
        <dbReference type="ARBA" id="ARBA00007592"/>
    </source>
</evidence>
<feature type="active site" description="Proton donor/acceptor" evidence="12 14">
    <location>
        <position position="133"/>
    </location>
</feature>
<evidence type="ECO:0000256" key="15">
    <source>
        <dbReference type="PIRSR" id="PIRSR001365-2"/>
    </source>
</evidence>
<dbReference type="EMBL" id="CCCS020000057">
    <property type="protein sequence ID" value="CDQ11922.1"/>
    <property type="molecule type" value="Genomic_DNA"/>
</dbReference>
<dbReference type="EMBL" id="MASQ01000092">
    <property type="protein sequence ID" value="OCB02577.1"/>
    <property type="molecule type" value="Genomic_DNA"/>
</dbReference>
<name>A0A060UTI8_9PROT</name>
<evidence type="ECO:0000313" key="20">
    <source>
        <dbReference type="Proteomes" id="UP000093129"/>
    </source>
</evidence>
<keyword evidence="21" id="KW-1185">Reference proteome</keyword>
<keyword evidence="7 12" id="KW-0220">Diaminopimelate biosynthesis</keyword>
<dbReference type="AlphaFoldDB" id="A0A060UTI8"/>
<dbReference type="PIRSF" id="PIRSF001365">
    <property type="entry name" value="DHDPS"/>
    <property type="match status" value="1"/>
</dbReference>
<dbReference type="PROSITE" id="PS00665">
    <property type="entry name" value="DHDPS_1"/>
    <property type="match status" value="1"/>
</dbReference>
<evidence type="ECO:0000256" key="5">
    <source>
        <dbReference type="ARBA" id="ARBA00022490"/>
    </source>
</evidence>
<evidence type="ECO:0000256" key="4">
    <source>
        <dbReference type="ARBA" id="ARBA00012086"/>
    </source>
</evidence>
<dbReference type="InterPro" id="IPR005263">
    <property type="entry name" value="DapA"/>
</dbReference>
<feature type="site" description="Part of a proton relay during catalysis" evidence="12 16">
    <location>
        <position position="44"/>
    </location>
</feature>
<protein>
    <recommendedName>
        <fullName evidence="4 12">4-hydroxy-tetrahydrodipicolinate synthase</fullName>
        <shortName evidence="12">HTPA synthase</shortName>
        <ecNumber evidence="4 12">4.3.3.7</ecNumber>
    </recommendedName>
</protein>
<comment type="function">
    <text evidence="1 12">Catalyzes the condensation of (S)-aspartate-beta-semialdehyde [(S)-ASA] and pyruvate to 4-hydroxy-tetrahydrodipicolinate (HTPA).</text>
</comment>
<evidence type="ECO:0000256" key="10">
    <source>
        <dbReference type="ARBA" id="ARBA00023270"/>
    </source>
</evidence>
<keyword evidence="6 12" id="KW-0028">Amino-acid biosynthesis</keyword>
<dbReference type="InterPro" id="IPR002220">
    <property type="entry name" value="DapA-like"/>
</dbReference>
<dbReference type="PROSITE" id="PS00666">
    <property type="entry name" value="DHDPS_2"/>
    <property type="match status" value="1"/>
</dbReference>
<dbReference type="Gene3D" id="3.20.20.70">
    <property type="entry name" value="Aldolase class I"/>
    <property type="match status" value="1"/>
</dbReference>
<reference evidence="17" key="2">
    <citation type="submission" date="2014-07" db="EMBL/GenBank/DDBJ databases">
        <title>Initial genome analysis of the psychrotolerant acidophile Acidithiobacillus ferrivorans CF27: insights into iron and sulfur oxidation pathways and into biofilm formation.</title>
        <authorList>
            <person name="Talla E."/>
            <person name="Hedrich S."/>
            <person name="Mangenot S."/>
            <person name="Ji B."/>
            <person name="Johnson D.B."/>
            <person name="Barbe V."/>
            <person name="Bonnefoy V."/>
        </authorList>
    </citation>
    <scope>NUCLEOTIDE SEQUENCE [LARGE SCALE GENOMIC DNA]</scope>
    <source>
        <strain evidence="17">CF27</strain>
    </source>
</reference>
<reference evidence="19 21" key="4">
    <citation type="submission" date="2017-03" db="EMBL/GenBank/DDBJ databases">
        <authorList>
            <person name="Regsiter A."/>
            <person name="William W."/>
        </authorList>
    </citation>
    <scope>NUCLEOTIDE SEQUENCE [LARGE SCALE GENOMIC DNA]</scope>
    <source>
        <strain evidence="19">PRJEB5721</strain>
    </source>
</reference>
<feature type="active site" description="Schiff-base intermediate with substrate" evidence="12 14">
    <location>
        <position position="161"/>
    </location>
</feature>
<comment type="caution">
    <text evidence="12">Was originally thought to be a dihydrodipicolinate synthase (DHDPS), catalyzing the condensation of (S)-aspartate-beta-semialdehyde [(S)-ASA] and pyruvate to dihydrodipicolinate (DHDP). However, it was shown in E.coli that the product of the enzymatic reaction is not dihydrodipicolinate but in fact (4S)-4-hydroxy-2,3,4,5-tetrahydro-(2S)-dipicolinic acid (HTPA), and that the consecutive dehydration reaction leading to DHDP is not spontaneous but catalyzed by DapB.</text>
</comment>
<dbReference type="EMBL" id="LT841305">
    <property type="protein sequence ID" value="SMH65478.1"/>
    <property type="molecule type" value="Genomic_DNA"/>
</dbReference>
<evidence type="ECO:0000256" key="14">
    <source>
        <dbReference type="PIRSR" id="PIRSR001365-1"/>
    </source>
</evidence>
<comment type="similarity">
    <text evidence="3 12 13">Belongs to the DapA family.</text>
</comment>
<feature type="binding site" evidence="12 15">
    <location>
        <position position="203"/>
    </location>
    <ligand>
        <name>pyruvate</name>
        <dbReference type="ChEBI" id="CHEBI:15361"/>
    </ligand>
</feature>
<dbReference type="PRINTS" id="PR00146">
    <property type="entry name" value="DHPICSNTHASE"/>
</dbReference>
<feature type="site" description="L-lysine inhibitor binding; via carbonyl oxygen" evidence="16">
    <location>
        <position position="49"/>
    </location>
</feature>
<dbReference type="GO" id="GO:0005829">
    <property type="term" value="C:cytosol"/>
    <property type="evidence" value="ECO:0007669"/>
    <property type="project" value="TreeGrafter"/>
</dbReference>
<dbReference type="InterPro" id="IPR020624">
    <property type="entry name" value="Schiff_base-form_aldolases_CS"/>
</dbReference>
<evidence type="ECO:0000256" key="12">
    <source>
        <dbReference type="HAMAP-Rule" id="MF_00418"/>
    </source>
</evidence>
<evidence type="ECO:0000256" key="16">
    <source>
        <dbReference type="PIRSR" id="PIRSR001365-3"/>
    </source>
</evidence>
<dbReference type="PANTHER" id="PTHR12128">
    <property type="entry name" value="DIHYDRODIPICOLINATE SYNTHASE"/>
    <property type="match status" value="1"/>
</dbReference>
<comment type="pathway">
    <text evidence="2 12">Amino-acid biosynthesis; L-lysine biosynthesis via DAP pathway; (S)-tetrahydrodipicolinate from L-aspartate: step 3/4.</text>
</comment>
<dbReference type="Proteomes" id="UP000193925">
    <property type="component" value="Chromosome AFERRI"/>
</dbReference>
<dbReference type="CDD" id="cd00950">
    <property type="entry name" value="DHDPS"/>
    <property type="match status" value="1"/>
</dbReference>
<reference evidence="17" key="1">
    <citation type="submission" date="2014-03" db="EMBL/GenBank/DDBJ databases">
        <authorList>
            <person name="Genoscope - CEA"/>
        </authorList>
    </citation>
    <scope>NUCLEOTIDE SEQUENCE [LARGE SCALE GENOMIC DNA]</scope>
    <source>
        <strain evidence="17">CF27</strain>
    </source>
</reference>
<dbReference type="UniPathway" id="UPA00034">
    <property type="reaction ID" value="UER00017"/>
</dbReference>
<dbReference type="NCBIfam" id="TIGR00674">
    <property type="entry name" value="dapA"/>
    <property type="match status" value="1"/>
</dbReference>
<dbReference type="GO" id="GO:0008840">
    <property type="term" value="F:4-hydroxy-tetrahydrodipicolinate synthase activity"/>
    <property type="evidence" value="ECO:0007669"/>
    <property type="project" value="UniProtKB-UniRule"/>
</dbReference>
<keyword evidence="9 12" id="KW-0456">Lyase</keyword>
<keyword evidence="5 12" id="KW-0963">Cytoplasm</keyword>
<dbReference type="SUPFAM" id="SSF51569">
    <property type="entry name" value="Aldolase"/>
    <property type="match status" value="1"/>
</dbReference>
<evidence type="ECO:0000313" key="17">
    <source>
        <dbReference type="EMBL" id="CDQ11922.1"/>
    </source>
</evidence>
<feature type="site" description="Part of a proton relay during catalysis" evidence="12 16">
    <location>
        <position position="107"/>
    </location>
</feature>
<organism evidence="17">
    <name type="scientific">Acidithiobacillus ferrivorans</name>
    <dbReference type="NCBI Taxonomy" id="160808"/>
    <lineage>
        <taxon>Bacteria</taxon>
        <taxon>Pseudomonadati</taxon>
        <taxon>Pseudomonadota</taxon>
        <taxon>Acidithiobacillia</taxon>
        <taxon>Acidithiobacillales</taxon>
        <taxon>Acidithiobacillaceae</taxon>
        <taxon>Acidithiobacillus</taxon>
    </lineage>
</organism>
<evidence type="ECO:0000256" key="9">
    <source>
        <dbReference type="ARBA" id="ARBA00023239"/>
    </source>
</evidence>
<dbReference type="Proteomes" id="UP000093129">
    <property type="component" value="Unassembled WGS sequence"/>
</dbReference>
<feature type="site" description="L-lysine inhibitor binding" evidence="16">
    <location>
        <position position="106"/>
    </location>
</feature>
<feature type="site" description="L-lysine inhibitor binding" evidence="16">
    <location>
        <position position="80"/>
    </location>
</feature>
<dbReference type="InterPro" id="IPR013785">
    <property type="entry name" value="Aldolase_TIM"/>
</dbReference>
<feature type="site" description="L-lysine inhibitor binding" evidence="16">
    <location>
        <position position="84"/>
    </location>
</feature>
<dbReference type="GO" id="GO:0019877">
    <property type="term" value="P:diaminopimelate biosynthetic process"/>
    <property type="evidence" value="ECO:0007669"/>
    <property type="project" value="UniProtKB-UniRule"/>
</dbReference>
<evidence type="ECO:0000256" key="13">
    <source>
        <dbReference type="PIRNR" id="PIRNR001365"/>
    </source>
</evidence>
<dbReference type="RefSeq" id="WP_035195178.1">
    <property type="nucleotide sequence ID" value="NZ_CCCS020000057.1"/>
</dbReference>
<comment type="catalytic activity">
    <reaction evidence="11 12">
        <text>L-aspartate 4-semialdehyde + pyruvate = (2S,4S)-4-hydroxy-2,3,4,5-tetrahydrodipicolinate + H2O + H(+)</text>
        <dbReference type="Rhea" id="RHEA:34171"/>
        <dbReference type="ChEBI" id="CHEBI:15361"/>
        <dbReference type="ChEBI" id="CHEBI:15377"/>
        <dbReference type="ChEBI" id="CHEBI:15378"/>
        <dbReference type="ChEBI" id="CHEBI:67139"/>
        <dbReference type="ChEBI" id="CHEBI:537519"/>
        <dbReference type="EC" id="4.3.3.7"/>
    </reaction>
</comment>
<dbReference type="HAMAP" id="MF_00418">
    <property type="entry name" value="DapA"/>
    <property type="match status" value="1"/>
</dbReference>